<dbReference type="Pfam" id="PF00456">
    <property type="entry name" value="Transketolase_N"/>
    <property type="match status" value="1"/>
</dbReference>
<organism evidence="13 14">
    <name type="scientific">Candidatus Bandiella euplotis</name>
    <dbReference type="NCBI Taxonomy" id="1664265"/>
    <lineage>
        <taxon>Bacteria</taxon>
        <taxon>Pseudomonadati</taxon>
        <taxon>Pseudomonadota</taxon>
        <taxon>Alphaproteobacteria</taxon>
        <taxon>Rickettsiales</taxon>
        <taxon>Candidatus Midichloriaceae</taxon>
        <taxon>Candidatus Bandiella</taxon>
    </lineage>
</organism>
<dbReference type="CDD" id="cd07033">
    <property type="entry name" value="TPP_PYR_DXS_TK_like"/>
    <property type="match status" value="1"/>
</dbReference>
<dbReference type="InterPro" id="IPR055152">
    <property type="entry name" value="Transketolase-like_C_2"/>
</dbReference>
<evidence type="ECO:0000256" key="4">
    <source>
        <dbReference type="ARBA" id="ARBA00022679"/>
    </source>
</evidence>
<comment type="cofactor">
    <cofactor evidence="11">
        <name>thiamine diphosphate</name>
        <dbReference type="ChEBI" id="CHEBI:58937"/>
    </cofactor>
    <text evidence="11">Binds 1 thiamine pyrophosphate per subunit.</text>
</comment>
<keyword evidence="8 11" id="KW-0786">Thiamine pyrophosphate</keyword>
<dbReference type="Pfam" id="PF02779">
    <property type="entry name" value="Transket_pyr"/>
    <property type="match status" value="1"/>
</dbReference>
<dbReference type="PROSITE" id="PS00802">
    <property type="entry name" value="TRANSKETOLASE_2"/>
    <property type="match status" value="1"/>
</dbReference>
<dbReference type="Pfam" id="PF22613">
    <property type="entry name" value="Transketolase_C_1"/>
    <property type="match status" value="1"/>
</dbReference>
<comment type="catalytic activity">
    <reaction evidence="9 11">
        <text>D-sedoheptulose 7-phosphate + D-glyceraldehyde 3-phosphate = aldehydo-D-ribose 5-phosphate + D-xylulose 5-phosphate</text>
        <dbReference type="Rhea" id="RHEA:10508"/>
        <dbReference type="ChEBI" id="CHEBI:57483"/>
        <dbReference type="ChEBI" id="CHEBI:57737"/>
        <dbReference type="ChEBI" id="CHEBI:58273"/>
        <dbReference type="ChEBI" id="CHEBI:59776"/>
        <dbReference type="EC" id="2.2.1.1"/>
    </reaction>
</comment>
<dbReference type="Gene3D" id="3.40.50.920">
    <property type="match status" value="1"/>
</dbReference>
<dbReference type="SMART" id="SM00861">
    <property type="entry name" value="Transket_pyr"/>
    <property type="match status" value="1"/>
</dbReference>
<dbReference type="EMBL" id="CP110820">
    <property type="protein sequence ID" value="WPX97134.1"/>
    <property type="molecule type" value="Genomic_DNA"/>
</dbReference>
<proteinExistence type="inferred from homology"/>
<comment type="similarity">
    <text evidence="1 11">Belongs to the transketolase family.</text>
</comment>
<evidence type="ECO:0000256" key="8">
    <source>
        <dbReference type="ARBA" id="ARBA00023052"/>
    </source>
</evidence>
<dbReference type="Gene3D" id="3.40.50.970">
    <property type="match status" value="2"/>
</dbReference>
<feature type="domain" description="Transketolase-like pyrimidine-binding" evidence="12">
    <location>
        <begin position="347"/>
        <end position="518"/>
    </location>
</feature>
<dbReference type="PROSITE" id="PS00801">
    <property type="entry name" value="TRANSKETOLASE_1"/>
    <property type="match status" value="1"/>
</dbReference>
<dbReference type="EC" id="2.2.1.1" evidence="3 10"/>
<evidence type="ECO:0000256" key="10">
    <source>
        <dbReference type="NCBIfam" id="TIGR00232"/>
    </source>
</evidence>
<evidence type="ECO:0000256" key="7">
    <source>
        <dbReference type="ARBA" id="ARBA00022842"/>
    </source>
</evidence>
<name>A0ABZ0ULX5_9RICK</name>
<dbReference type="InterPro" id="IPR020826">
    <property type="entry name" value="Transketolase_BS"/>
</dbReference>
<sequence>MLSNSTQQEDHHKLSTALRILAIEMVEEAKSGHPGMPMGFADVATVLFRYFIKFNPKDASWPNRDRFVLSAGHGSALLYGLLHLLGYEQYTIEELKRFRQFGSITPGHPEYDHNLGVETTTGPLGQGMATAVGMAISERKLSQQLGTAIDHKIYVVVGDGCLMEGITHETMSLAGHLGLNNLIVLFDDNKISIDGPTSLAISDMTLARVASYNWNVMSVDGHNPDAIYNALKVAQETEKPIFIACKTKIGYGSPHFENSEESHGKNLGDTEIALVKKVFCWDYPKFSTPSAVLELWRSFFKRNLPEYDNWQRKYGKVYREFIARTSDVSDALGAIKAAKTLQIGSMEATRKSSQGILEVITPITPALIGGSADLSGSNGTKTSSQEIISKKSFFGNYIHYGVREHAMVAIMNGIKVHSGFIPYGGTFLVFSDYCRPAIRLAAIMKLPIILIFTHDSIGVGEDGPTHQPVEHLSSLRAIPNLNVFRPADATETTECWELILQQKERPSILCLSRQNLPQLRKAGAVNKGENMVKFGAYLLYQSPNQRHIVTIFATGSEVSLAMEVAKNLEEKEIFSRVISVPCQELFWDQPFEYQTAILHDDSLKVAIEAGIEQSWSKIIGPEGMFFGVEKFGQSAPMKDLNEHFGLITDKVVSRILKKILKNDEA</sequence>
<keyword evidence="7 11" id="KW-0460">Magnesium</keyword>
<dbReference type="InterPro" id="IPR033247">
    <property type="entry name" value="Transketolase_fam"/>
</dbReference>
<evidence type="ECO:0000313" key="13">
    <source>
        <dbReference type="EMBL" id="WPX97134.1"/>
    </source>
</evidence>
<evidence type="ECO:0000256" key="3">
    <source>
        <dbReference type="ARBA" id="ARBA00013152"/>
    </source>
</evidence>
<dbReference type="InterPro" id="IPR009014">
    <property type="entry name" value="Transketo_C/PFOR_II"/>
</dbReference>
<keyword evidence="5 11" id="KW-0479">Metal-binding</keyword>
<dbReference type="InterPro" id="IPR049557">
    <property type="entry name" value="Transketolase_CS"/>
</dbReference>
<reference evidence="13 14" key="1">
    <citation type="submission" date="2022-11" db="EMBL/GenBank/DDBJ databases">
        <title>Host association and intracellularity evolved multiple times independently in the Rickettsiales.</title>
        <authorList>
            <person name="Castelli M."/>
            <person name="Nardi T."/>
            <person name="Gammuto L."/>
            <person name="Bellinzona G."/>
            <person name="Sabaneyeva E."/>
            <person name="Potekhin A."/>
            <person name="Serra V."/>
            <person name="Petroni G."/>
            <person name="Sassera D."/>
        </authorList>
    </citation>
    <scope>NUCLEOTIDE SEQUENCE [LARGE SCALE GENOMIC DNA]</scope>
    <source>
        <strain evidence="13 14">NDG2</strain>
    </source>
</reference>
<comment type="function">
    <text evidence="11">Catalyzes the transfer of a two-carbon ketol group from a ketose donor to an aldose acceptor, via a covalent intermediate with the cofactor thiamine pyrophosphate.</text>
</comment>
<evidence type="ECO:0000256" key="1">
    <source>
        <dbReference type="ARBA" id="ARBA00007131"/>
    </source>
</evidence>
<evidence type="ECO:0000256" key="9">
    <source>
        <dbReference type="ARBA" id="ARBA00049473"/>
    </source>
</evidence>
<dbReference type="RefSeq" id="WP_323732749.1">
    <property type="nucleotide sequence ID" value="NZ_CP110820.1"/>
</dbReference>
<dbReference type="CDD" id="cd02012">
    <property type="entry name" value="TPP_TK"/>
    <property type="match status" value="1"/>
</dbReference>
<dbReference type="PANTHER" id="PTHR43522:SF2">
    <property type="entry name" value="TRANSKETOLASE 1-RELATED"/>
    <property type="match status" value="1"/>
</dbReference>
<dbReference type="InterPro" id="IPR005475">
    <property type="entry name" value="Transketolase-like_Pyr-bd"/>
</dbReference>
<keyword evidence="14" id="KW-1185">Reference proteome</keyword>
<dbReference type="SUPFAM" id="SSF52922">
    <property type="entry name" value="TK C-terminal domain-like"/>
    <property type="match status" value="1"/>
</dbReference>
<dbReference type="Proteomes" id="UP001327219">
    <property type="component" value="Chromosome"/>
</dbReference>
<dbReference type="InterPro" id="IPR005474">
    <property type="entry name" value="Transketolase_N"/>
</dbReference>
<keyword evidence="4 11" id="KW-0808">Transferase</keyword>
<evidence type="ECO:0000313" key="14">
    <source>
        <dbReference type="Proteomes" id="UP001327219"/>
    </source>
</evidence>
<dbReference type="PANTHER" id="PTHR43522">
    <property type="entry name" value="TRANSKETOLASE"/>
    <property type="match status" value="1"/>
</dbReference>
<comment type="subunit">
    <text evidence="2 11">Homodimer.</text>
</comment>
<gene>
    <name evidence="13" type="ORF">Bandiella_01278</name>
</gene>
<accession>A0ABZ0ULX5</accession>
<comment type="cofactor">
    <cofactor evidence="11">
        <name>Mg(2+)</name>
        <dbReference type="ChEBI" id="CHEBI:18420"/>
    </cofactor>
    <cofactor evidence="11">
        <name>Ca(2+)</name>
        <dbReference type="ChEBI" id="CHEBI:29108"/>
    </cofactor>
    <cofactor evidence="11">
        <name>Mn(2+)</name>
        <dbReference type="ChEBI" id="CHEBI:29035"/>
    </cofactor>
    <cofactor evidence="11">
        <name>Co(2+)</name>
        <dbReference type="ChEBI" id="CHEBI:48828"/>
    </cofactor>
    <text evidence="11">Binds 1 Mg(2+) ion per subunit. Can also utilize other divalent metal cations, such as Ca(2+), Mn(2+) and Co(2+).</text>
</comment>
<dbReference type="SUPFAM" id="SSF52518">
    <property type="entry name" value="Thiamin diphosphate-binding fold (THDP-binding)"/>
    <property type="match status" value="2"/>
</dbReference>
<dbReference type="InterPro" id="IPR005478">
    <property type="entry name" value="Transketolase_bac-like"/>
</dbReference>
<evidence type="ECO:0000256" key="6">
    <source>
        <dbReference type="ARBA" id="ARBA00022837"/>
    </source>
</evidence>
<evidence type="ECO:0000259" key="12">
    <source>
        <dbReference type="SMART" id="SM00861"/>
    </source>
</evidence>
<evidence type="ECO:0000256" key="5">
    <source>
        <dbReference type="ARBA" id="ARBA00022723"/>
    </source>
</evidence>
<keyword evidence="6 11" id="KW-0106">Calcium</keyword>
<dbReference type="InterPro" id="IPR029061">
    <property type="entry name" value="THDP-binding"/>
</dbReference>
<evidence type="ECO:0000256" key="2">
    <source>
        <dbReference type="ARBA" id="ARBA00011738"/>
    </source>
</evidence>
<protein>
    <recommendedName>
        <fullName evidence="3 10">Transketolase</fullName>
        <ecNumber evidence="3 10">2.2.1.1</ecNumber>
    </recommendedName>
</protein>
<evidence type="ECO:0000256" key="11">
    <source>
        <dbReference type="RuleBase" id="RU004996"/>
    </source>
</evidence>
<dbReference type="NCBIfam" id="TIGR00232">
    <property type="entry name" value="tktlase_bact"/>
    <property type="match status" value="1"/>
</dbReference>